<dbReference type="InterPro" id="IPR050832">
    <property type="entry name" value="Bact_Acetyltransf"/>
</dbReference>
<gene>
    <name evidence="4" type="ORF">KC222_16530</name>
</gene>
<dbReference type="PANTHER" id="PTHR43877:SF1">
    <property type="entry name" value="ACETYLTRANSFERASE"/>
    <property type="match status" value="1"/>
</dbReference>
<feature type="domain" description="N-acetyltransferase" evidence="3">
    <location>
        <begin position="1"/>
        <end position="163"/>
    </location>
</feature>
<proteinExistence type="predicted"/>
<dbReference type="RefSeq" id="WP_216376572.1">
    <property type="nucleotide sequence ID" value="NZ_JAGRYT010000003.1"/>
</dbReference>
<keyword evidence="2" id="KW-0012">Acyltransferase</keyword>
<evidence type="ECO:0000256" key="2">
    <source>
        <dbReference type="ARBA" id="ARBA00023315"/>
    </source>
</evidence>
<keyword evidence="5" id="KW-1185">Reference proteome</keyword>
<name>A0ABS6DK68_9ENTR</name>
<organism evidence="4 5">
    <name type="scientific">Cedecea davisae</name>
    <dbReference type="NCBI Taxonomy" id="158484"/>
    <lineage>
        <taxon>Bacteria</taxon>
        <taxon>Pseudomonadati</taxon>
        <taxon>Pseudomonadota</taxon>
        <taxon>Gammaproteobacteria</taxon>
        <taxon>Enterobacterales</taxon>
        <taxon>Enterobacteriaceae</taxon>
        <taxon>Cedecea</taxon>
    </lineage>
</organism>
<keyword evidence="1" id="KW-0808">Transferase</keyword>
<sequence>MILRASTTGDIEALQQVEAAAARRFLGVPELVFLAQAGVTDAGTHRRAIEQSLSWLVAGSDGRIRGFCYCQPHQGSLYLAEISTHPDFQRTGVGRTLLEAVFDSARRLSAKEVTLTTYQDVPWNAPWYQRQGFERIETLELSAELAECLRHQQDEGLMVLPRCAMRYLLR</sequence>
<dbReference type="Proteomes" id="UP000686327">
    <property type="component" value="Unassembled WGS sequence"/>
</dbReference>
<reference evidence="5" key="2">
    <citation type="submission" date="2023-07" db="EMBL/GenBank/DDBJ databases">
        <title>Cedecea davisae an AmpC producer and its therapeutic implications.</title>
        <authorList>
            <person name="Notter J."/>
        </authorList>
    </citation>
    <scope>NUCLEOTIDE SEQUENCE [LARGE SCALE GENOMIC DNA]</scope>
    <source>
        <strain evidence="5">1</strain>
    </source>
</reference>
<comment type="caution">
    <text evidence="4">The sequence shown here is derived from an EMBL/GenBank/DDBJ whole genome shotgun (WGS) entry which is preliminary data.</text>
</comment>
<evidence type="ECO:0000259" key="3">
    <source>
        <dbReference type="PROSITE" id="PS51186"/>
    </source>
</evidence>
<evidence type="ECO:0000313" key="5">
    <source>
        <dbReference type="Proteomes" id="UP000686327"/>
    </source>
</evidence>
<dbReference type="CDD" id="cd04301">
    <property type="entry name" value="NAT_SF"/>
    <property type="match status" value="1"/>
</dbReference>
<dbReference type="InterPro" id="IPR000182">
    <property type="entry name" value="GNAT_dom"/>
</dbReference>
<evidence type="ECO:0000256" key="1">
    <source>
        <dbReference type="ARBA" id="ARBA00022679"/>
    </source>
</evidence>
<dbReference type="Pfam" id="PF13508">
    <property type="entry name" value="Acetyltransf_7"/>
    <property type="match status" value="1"/>
</dbReference>
<evidence type="ECO:0000313" key="4">
    <source>
        <dbReference type="EMBL" id="MBU4683614.1"/>
    </source>
</evidence>
<protein>
    <submittedName>
        <fullName evidence="4">GNAT family N-acetyltransferase</fullName>
    </submittedName>
</protein>
<dbReference type="PANTHER" id="PTHR43877">
    <property type="entry name" value="AMINOALKYLPHOSPHONATE N-ACETYLTRANSFERASE-RELATED-RELATED"/>
    <property type="match status" value="1"/>
</dbReference>
<accession>A0ABS6DK68</accession>
<reference evidence="4 5" key="1">
    <citation type="submission" date="2021-04" db="EMBL/GenBank/DDBJ databases">
        <authorList>
            <person name="Seiffert S.N."/>
        </authorList>
    </citation>
    <scope>NUCLEOTIDE SEQUENCE [LARGE SCALE GENOMIC DNA]</scope>
    <source>
        <strain evidence="4 5">1</strain>
    </source>
</reference>
<dbReference type="EMBL" id="JAGRYU010000030">
    <property type="protein sequence ID" value="MBU4683614.1"/>
    <property type="molecule type" value="Genomic_DNA"/>
</dbReference>
<dbReference type="PROSITE" id="PS51186">
    <property type="entry name" value="GNAT"/>
    <property type="match status" value="1"/>
</dbReference>